<dbReference type="PANTHER" id="PTHR23088">
    <property type="entry name" value="NITRILASE-RELATED"/>
    <property type="match status" value="1"/>
</dbReference>
<protein>
    <submittedName>
        <fullName evidence="3">Predicted amidohydrolase</fullName>
    </submittedName>
</protein>
<dbReference type="InterPro" id="IPR036526">
    <property type="entry name" value="C-N_Hydrolase_sf"/>
</dbReference>
<dbReference type="Proteomes" id="UP000185936">
    <property type="component" value="Unassembled WGS sequence"/>
</dbReference>
<keyword evidence="4" id="KW-1185">Reference proteome</keyword>
<dbReference type="PROSITE" id="PS50263">
    <property type="entry name" value="CN_HYDROLASE"/>
    <property type="match status" value="1"/>
</dbReference>
<evidence type="ECO:0000313" key="4">
    <source>
        <dbReference type="Proteomes" id="UP000185936"/>
    </source>
</evidence>
<evidence type="ECO:0000313" key="3">
    <source>
        <dbReference type="EMBL" id="SIS19479.1"/>
    </source>
</evidence>
<reference evidence="4" key="1">
    <citation type="submission" date="2017-01" db="EMBL/GenBank/DDBJ databases">
        <authorList>
            <person name="Varghese N."/>
            <person name="Submissions S."/>
        </authorList>
    </citation>
    <scope>NUCLEOTIDE SEQUENCE [LARGE SCALE GENOMIC DNA]</scope>
    <source>
        <strain evidence="4">type strain: HArc-</strain>
    </source>
</reference>
<dbReference type="Gene3D" id="3.60.110.10">
    <property type="entry name" value="Carbon-nitrogen hydrolase"/>
    <property type="match status" value="1"/>
</dbReference>
<sequence>MSNRIAACQFEPVIGDVDANLESVRALGSDLGTDVAFAVFPELCVTGYDLETVPDLATSVPGPITDSLAEIAGSIQCPLAVGLPERDGDDLFNTTVVVSGDGVEAAYRKQYPWGAEAEVFSSGEEPTTVETPVGTVGLCCCYDLNFPEVGLEYAQLGCDILAVNAAWRTSYLSDWRLLSRARARDGPFYVVASNHIGDQHGREHAGHSLVAGPDGRIHSERTTGESVVSAPVEESILEQAHEQNPVRATRLSNQD</sequence>
<dbReference type="GO" id="GO:0016787">
    <property type="term" value="F:hydrolase activity"/>
    <property type="evidence" value="ECO:0007669"/>
    <property type="project" value="UniProtKB-KW"/>
</dbReference>
<dbReference type="EMBL" id="FTNR01000023">
    <property type="protein sequence ID" value="SIS19479.1"/>
    <property type="molecule type" value="Genomic_DNA"/>
</dbReference>
<proteinExistence type="predicted"/>
<keyword evidence="3" id="KW-0378">Hydrolase</keyword>
<dbReference type="CDD" id="cd07197">
    <property type="entry name" value="nitrilase"/>
    <property type="match status" value="1"/>
</dbReference>
<evidence type="ECO:0000259" key="2">
    <source>
        <dbReference type="PROSITE" id="PS50263"/>
    </source>
</evidence>
<evidence type="ECO:0000256" key="1">
    <source>
        <dbReference type="SAM" id="MobiDB-lite"/>
    </source>
</evidence>
<gene>
    <name evidence="3" type="ORF">SAMN05421752_1237</name>
</gene>
<accession>A0A1N7H3T6</accession>
<dbReference type="Pfam" id="PF00795">
    <property type="entry name" value="CN_hydrolase"/>
    <property type="match status" value="1"/>
</dbReference>
<dbReference type="AlphaFoldDB" id="A0A1N7H3T6"/>
<dbReference type="RefSeq" id="WP_076610768.1">
    <property type="nucleotide sequence ID" value="NZ_FTNR01000023.1"/>
</dbReference>
<name>A0A1N7H3T6_9EURY</name>
<feature type="domain" description="CN hydrolase" evidence="2">
    <location>
        <begin position="3"/>
        <end position="234"/>
    </location>
</feature>
<dbReference type="InterPro" id="IPR003010">
    <property type="entry name" value="C-N_Hydrolase"/>
</dbReference>
<dbReference type="SUPFAM" id="SSF56317">
    <property type="entry name" value="Carbon-nitrogen hydrolase"/>
    <property type="match status" value="1"/>
</dbReference>
<dbReference type="OrthoDB" id="39312at2157"/>
<feature type="region of interest" description="Disordered" evidence="1">
    <location>
        <begin position="200"/>
        <end position="225"/>
    </location>
</feature>
<organism evidence="3 4">
    <name type="scientific">Natronorubrum thiooxidans</name>
    <dbReference type="NCBI Taxonomy" id="308853"/>
    <lineage>
        <taxon>Archaea</taxon>
        <taxon>Methanobacteriati</taxon>
        <taxon>Methanobacteriota</taxon>
        <taxon>Stenosarchaea group</taxon>
        <taxon>Halobacteria</taxon>
        <taxon>Halobacteriales</taxon>
        <taxon>Natrialbaceae</taxon>
        <taxon>Natronorubrum</taxon>
    </lineage>
</organism>
<dbReference type="STRING" id="308853.SAMN05421752_1237"/>
<dbReference type="PANTHER" id="PTHR23088:SF27">
    <property type="entry name" value="DEAMINATED GLUTATHIONE AMIDASE"/>
    <property type="match status" value="1"/>
</dbReference>